<gene>
    <name evidence="1" type="ORF">METZ01_LOCUS74789</name>
</gene>
<accession>A0A381U138</accession>
<protein>
    <recommendedName>
        <fullName evidence="2">TonB-dependent receptor-like beta-barrel domain-containing protein</fullName>
    </recommendedName>
</protein>
<dbReference type="AlphaFoldDB" id="A0A381U138"/>
<sequence>MKRNIYNTLFYCIIINAAYSQFIEDRLPDMVPNNLHGQLNYSNMSLFDPERFDIQQGFSMSMMSLGNQSVSVAGYTNNITYWASENLRLSANILLYQPSISSFDHQGVQNNVPRVAFETGLVYRPTKNSFLEISFKNLPNYGLNNRLNNNLSGRRIPGSYGLSLY</sequence>
<evidence type="ECO:0000313" key="1">
    <source>
        <dbReference type="EMBL" id="SVA21935.1"/>
    </source>
</evidence>
<organism evidence="1">
    <name type="scientific">marine metagenome</name>
    <dbReference type="NCBI Taxonomy" id="408172"/>
    <lineage>
        <taxon>unclassified sequences</taxon>
        <taxon>metagenomes</taxon>
        <taxon>ecological metagenomes</taxon>
    </lineage>
</organism>
<name>A0A381U138_9ZZZZ</name>
<evidence type="ECO:0008006" key="2">
    <source>
        <dbReference type="Google" id="ProtNLM"/>
    </source>
</evidence>
<dbReference type="EMBL" id="UINC01005534">
    <property type="protein sequence ID" value="SVA21935.1"/>
    <property type="molecule type" value="Genomic_DNA"/>
</dbReference>
<proteinExistence type="predicted"/>
<reference evidence="1" key="1">
    <citation type="submission" date="2018-05" db="EMBL/GenBank/DDBJ databases">
        <authorList>
            <person name="Lanie J.A."/>
            <person name="Ng W.-L."/>
            <person name="Kazmierczak K.M."/>
            <person name="Andrzejewski T.M."/>
            <person name="Davidsen T.M."/>
            <person name="Wayne K.J."/>
            <person name="Tettelin H."/>
            <person name="Glass J.I."/>
            <person name="Rusch D."/>
            <person name="Podicherti R."/>
            <person name="Tsui H.-C.T."/>
            <person name="Winkler M.E."/>
        </authorList>
    </citation>
    <scope>NUCLEOTIDE SEQUENCE</scope>
</reference>